<accession>A0AAW1K9W4</accession>
<dbReference type="EMBL" id="JBDFQZ010000006">
    <property type="protein sequence ID" value="KAK9714880.1"/>
    <property type="molecule type" value="Genomic_DNA"/>
</dbReference>
<comment type="caution">
    <text evidence="2">The sequence shown here is derived from an EMBL/GenBank/DDBJ whole genome shotgun (WGS) entry which is preliminary data.</text>
</comment>
<evidence type="ECO:0000256" key="1">
    <source>
        <dbReference type="SAM" id="Phobius"/>
    </source>
</evidence>
<evidence type="ECO:0000313" key="2">
    <source>
        <dbReference type="EMBL" id="KAK9714880.1"/>
    </source>
</evidence>
<keyword evidence="1" id="KW-0812">Transmembrane</keyword>
<name>A0AAW1K9W4_SAPOF</name>
<organism evidence="2 3">
    <name type="scientific">Saponaria officinalis</name>
    <name type="common">Common soapwort</name>
    <name type="synonym">Lychnis saponaria</name>
    <dbReference type="NCBI Taxonomy" id="3572"/>
    <lineage>
        <taxon>Eukaryota</taxon>
        <taxon>Viridiplantae</taxon>
        <taxon>Streptophyta</taxon>
        <taxon>Embryophyta</taxon>
        <taxon>Tracheophyta</taxon>
        <taxon>Spermatophyta</taxon>
        <taxon>Magnoliopsida</taxon>
        <taxon>eudicotyledons</taxon>
        <taxon>Gunneridae</taxon>
        <taxon>Pentapetalae</taxon>
        <taxon>Caryophyllales</taxon>
        <taxon>Caryophyllaceae</taxon>
        <taxon>Caryophylleae</taxon>
        <taxon>Saponaria</taxon>
    </lineage>
</organism>
<protein>
    <submittedName>
        <fullName evidence="2">Uncharacterized protein</fullName>
    </submittedName>
</protein>
<feature type="transmembrane region" description="Helical" evidence="1">
    <location>
        <begin position="94"/>
        <end position="116"/>
    </location>
</feature>
<evidence type="ECO:0000313" key="3">
    <source>
        <dbReference type="Proteomes" id="UP001443914"/>
    </source>
</evidence>
<sequence>MTIFGGSRSECRRLRRPFGRCRIPLYSAARCLLLGVKAFSTCFPWSASDAPSTPSHCDYYGGRRPFFAGYPRSLICADTKTASSSFNMHTEFHILLVLFALIFFIILLSILLWWSFEFA</sequence>
<keyword evidence="1" id="KW-0472">Membrane</keyword>
<dbReference type="Proteomes" id="UP001443914">
    <property type="component" value="Unassembled WGS sequence"/>
</dbReference>
<gene>
    <name evidence="2" type="ORF">RND81_06G127600</name>
</gene>
<proteinExistence type="predicted"/>
<reference evidence="2" key="1">
    <citation type="submission" date="2024-03" db="EMBL/GenBank/DDBJ databases">
        <title>WGS assembly of Saponaria officinalis var. Norfolk2.</title>
        <authorList>
            <person name="Jenkins J."/>
            <person name="Shu S."/>
            <person name="Grimwood J."/>
            <person name="Barry K."/>
            <person name="Goodstein D."/>
            <person name="Schmutz J."/>
            <person name="Leebens-Mack J."/>
            <person name="Osbourn A."/>
        </authorList>
    </citation>
    <scope>NUCLEOTIDE SEQUENCE [LARGE SCALE GENOMIC DNA]</scope>
    <source>
        <strain evidence="2">JIC</strain>
    </source>
</reference>
<dbReference type="AlphaFoldDB" id="A0AAW1K9W4"/>
<keyword evidence="3" id="KW-1185">Reference proteome</keyword>
<keyword evidence="1" id="KW-1133">Transmembrane helix</keyword>